<proteinExistence type="predicted"/>
<accession>A0ACB9FK63</accession>
<comment type="caution">
    <text evidence="1">The sequence shown here is derived from an EMBL/GenBank/DDBJ whole genome shotgun (WGS) entry which is preliminary data.</text>
</comment>
<protein>
    <submittedName>
        <fullName evidence="1">Uncharacterized protein</fullName>
    </submittedName>
</protein>
<name>A0ACB9FK63_ARCLA</name>
<reference evidence="1 2" key="2">
    <citation type="journal article" date="2022" name="Mol. Ecol. Resour.">
        <title>The genomes of chicory, endive, great burdock and yacon provide insights into Asteraceae paleo-polyploidization history and plant inulin production.</title>
        <authorList>
            <person name="Fan W."/>
            <person name="Wang S."/>
            <person name="Wang H."/>
            <person name="Wang A."/>
            <person name="Jiang F."/>
            <person name="Liu H."/>
            <person name="Zhao H."/>
            <person name="Xu D."/>
            <person name="Zhang Y."/>
        </authorList>
    </citation>
    <scope>NUCLEOTIDE SEQUENCE [LARGE SCALE GENOMIC DNA]</scope>
    <source>
        <strain evidence="2">cv. Niubang</strain>
    </source>
</reference>
<evidence type="ECO:0000313" key="1">
    <source>
        <dbReference type="EMBL" id="KAI3771205.1"/>
    </source>
</evidence>
<reference evidence="2" key="1">
    <citation type="journal article" date="2022" name="Mol. Ecol. Resour.">
        <title>The genomes of chicory, endive, great burdock and yacon provide insights into Asteraceae palaeo-polyploidization history and plant inulin production.</title>
        <authorList>
            <person name="Fan W."/>
            <person name="Wang S."/>
            <person name="Wang H."/>
            <person name="Wang A."/>
            <person name="Jiang F."/>
            <person name="Liu H."/>
            <person name="Zhao H."/>
            <person name="Xu D."/>
            <person name="Zhang Y."/>
        </authorList>
    </citation>
    <scope>NUCLEOTIDE SEQUENCE [LARGE SCALE GENOMIC DNA]</scope>
    <source>
        <strain evidence="2">cv. Niubang</strain>
    </source>
</reference>
<organism evidence="1 2">
    <name type="scientific">Arctium lappa</name>
    <name type="common">Greater burdock</name>
    <name type="synonym">Lappa major</name>
    <dbReference type="NCBI Taxonomy" id="4217"/>
    <lineage>
        <taxon>Eukaryota</taxon>
        <taxon>Viridiplantae</taxon>
        <taxon>Streptophyta</taxon>
        <taxon>Embryophyta</taxon>
        <taxon>Tracheophyta</taxon>
        <taxon>Spermatophyta</taxon>
        <taxon>Magnoliopsida</taxon>
        <taxon>eudicotyledons</taxon>
        <taxon>Gunneridae</taxon>
        <taxon>Pentapetalae</taxon>
        <taxon>asterids</taxon>
        <taxon>campanulids</taxon>
        <taxon>Asterales</taxon>
        <taxon>Asteraceae</taxon>
        <taxon>Carduoideae</taxon>
        <taxon>Cardueae</taxon>
        <taxon>Arctiinae</taxon>
        <taxon>Arctium</taxon>
    </lineage>
</organism>
<gene>
    <name evidence="1" type="ORF">L6452_02364</name>
</gene>
<dbReference type="Proteomes" id="UP001055879">
    <property type="component" value="Linkage Group LG01"/>
</dbReference>
<keyword evidence="2" id="KW-1185">Reference proteome</keyword>
<dbReference type="EMBL" id="CM042047">
    <property type="protein sequence ID" value="KAI3771205.1"/>
    <property type="molecule type" value="Genomic_DNA"/>
</dbReference>
<sequence>MPLFLCCVWPEKEGLAIWGWRYPKQVKEVVVPAGGYPNLSHPIFFYFYHNTIYSGFRSYEDSITLLCPNPMSHTVAVRVDTL</sequence>
<evidence type="ECO:0000313" key="2">
    <source>
        <dbReference type="Proteomes" id="UP001055879"/>
    </source>
</evidence>